<dbReference type="CDD" id="cd00683">
    <property type="entry name" value="Trans_IPPS_HH"/>
    <property type="match status" value="1"/>
</dbReference>
<dbReference type="Proteomes" id="UP000215545">
    <property type="component" value="Unassembled WGS sequence"/>
</dbReference>
<dbReference type="Pfam" id="PF00494">
    <property type="entry name" value="SQS_PSY"/>
    <property type="match status" value="1"/>
</dbReference>
<reference evidence="5 6" key="1">
    <citation type="submission" date="2017-01" db="EMBL/GenBank/DDBJ databases">
        <authorList>
            <person name="Mah S.A."/>
            <person name="Swanson W.J."/>
            <person name="Moy G.W."/>
            <person name="Vacquier V.D."/>
        </authorList>
    </citation>
    <scope>NUCLEOTIDE SEQUENCE [LARGE SCALE GENOMIC DNA]</scope>
    <source>
        <strain evidence="5 6">NIO-1016</strain>
    </source>
</reference>
<keyword evidence="7" id="KW-1185">Reference proteome</keyword>
<evidence type="ECO:0000256" key="2">
    <source>
        <dbReference type="ARBA" id="ARBA00022679"/>
    </source>
</evidence>
<dbReference type="OrthoDB" id="9787280at2"/>
<dbReference type="GO" id="GO:0004311">
    <property type="term" value="F:geranylgeranyl diphosphate synthase activity"/>
    <property type="evidence" value="ECO:0007669"/>
    <property type="project" value="InterPro"/>
</dbReference>
<proteinExistence type="predicted"/>
<dbReference type="InterPro" id="IPR002060">
    <property type="entry name" value="Squ/phyt_synthse"/>
</dbReference>
<evidence type="ECO:0000313" key="4">
    <source>
        <dbReference type="EMBL" id="OXS75122.1"/>
    </source>
</evidence>
<dbReference type="EMBL" id="FTLX01000008">
    <property type="protein sequence ID" value="SIR43985.1"/>
    <property type="molecule type" value="Genomic_DNA"/>
</dbReference>
<dbReference type="GO" id="GO:0051996">
    <property type="term" value="F:squalene synthase [NAD(P)H] activity"/>
    <property type="evidence" value="ECO:0007669"/>
    <property type="project" value="InterPro"/>
</dbReference>
<dbReference type="PROSITE" id="PS01045">
    <property type="entry name" value="SQUALEN_PHYTOEN_SYN_2"/>
    <property type="match status" value="1"/>
</dbReference>
<dbReference type="SFLD" id="SFLDS00005">
    <property type="entry name" value="Isoprenoid_Synthase_Type_I"/>
    <property type="match status" value="1"/>
</dbReference>
<evidence type="ECO:0000256" key="1">
    <source>
        <dbReference type="ARBA" id="ARBA00004829"/>
    </source>
</evidence>
<dbReference type="InterPro" id="IPR033904">
    <property type="entry name" value="Trans_IPPS_HH"/>
</dbReference>
<dbReference type="PROSITE" id="PS01044">
    <property type="entry name" value="SQUALEN_PHYTOEN_SYN_1"/>
    <property type="match status" value="1"/>
</dbReference>
<reference evidence="4" key="3">
    <citation type="submission" date="2017-03" db="EMBL/GenBank/DDBJ databases">
        <authorList>
            <person name="Dastager S.G."/>
            <person name="Neurgaonkar P.S."/>
            <person name="Dharne M.S."/>
        </authorList>
    </citation>
    <scope>NUCLEOTIDE SEQUENCE</scope>
    <source>
        <strain evidence="4">DSM 25145</strain>
    </source>
</reference>
<evidence type="ECO:0000313" key="5">
    <source>
        <dbReference type="EMBL" id="SIR43985.1"/>
    </source>
</evidence>
<evidence type="ECO:0000256" key="3">
    <source>
        <dbReference type="ARBA" id="ARBA00022746"/>
    </source>
</evidence>
<gene>
    <name evidence="4" type="ORF">B1B05_15435</name>
    <name evidence="5" type="ORF">SAMN05443094_10877</name>
</gene>
<keyword evidence="3" id="KW-0125">Carotenoid biosynthesis</keyword>
<keyword evidence="2" id="KW-0808">Transferase</keyword>
<dbReference type="InterPro" id="IPR019845">
    <property type="entry name" value="Squalene/phytoene_synthase_CS"/>
</dbReference>
<protein>
    <submittedName>
        <fullName evidence="5">Phytoene synthase</fullName>
    </submittedName>
</protein>
<organism evidence="5 6">
    <name type="scientific">Domibacillus enclensis</name>
    <dbReference type="NCBI Taxonomy" id="1017273"/>
    <lineage>
        <taxon>Bacteria</taxon>
        <taxon>Bacillati</taxon>
        <taxon>Bacillota</taxon>
        <taxon>Bacilli</taxon>
        <taxon>Bacillales</taxon>
        <taxon>Bacillaceae</taxon>
        <taxon>Domibacillus</taxon>
    </lineage>
</organism>
<name>A0A1N7AXZ6_9BACI</name>
<dbReference type="Gene3D" id="1.10.600.10">
    <property type="entry name" value="Farnesyl Diphosphate Synthase"/>
    <property type="match status" value="1"/>
</dbReference>
<dbReference type="RefSeq" id="WP_045850615.1">
    <property type="nucleotide sequence ID" value="NZ_FTLX01000008.1"/>
</dbReference>
<dbReference type="EMBL" id="MWSK01000008">
    <property type="protein sequence ID" value="OXS75122.1"/>
    <property type="molecule type" value="Genomic_DNA"/>
</dbReference>
<dbReference type="GO" id="GO:0016117">
    <property type="term" value="P:carotenoid biosynthetic process"/>
    <property type="evidence" value="ECO:0007669"/>
    <property type="project" value="UniProtKB-KW"/>
</dbReference>
<comment type="pathway">
    <text evidence="1">Carotenoid biosynthesis.</text>
</comment>
<dbReference type="SUPFAM" id="SSF48576">
    <property type="entry name" value="Terpenoid synthases"/>
    <property type="match status" value="1"/>
</dbReference>
<dbReference type="Proteomes" id="UP000186385">
    <property type="component" value="Unassembled WGS sequence"/>
</dbReference>
<evidence type="ECO:0000313" key="6">
    <source>
        <dbReference type="Proteomes" id="UP000186385"/>
    </source>
</evidence>
<dbReference type="InterPro" id="IPR008949">
    <property type="entry name" value="Isoprenoid_synthase_dom_sf"/>
</dbReference>
<dbReference type="SFLD" id="SFLDG01018">
    <property type="entry name" value="Squalene/Phytoene_Synthase_Lik"/>
    <property type="match status" value="1"/>
</dbReference>
<dbReference type="SFLD" id="SFLDG01212">
    <property type="entry name" value="Phytoene_synthase_like"/>
    <property type="match status" value="1"/>
</dbReference>
<reference evidence="7" key="2">
    <citation type="submission" date="2017-03" db="EMBL/GenBank/DDBJ databases">
        <title>Bacillus sp. V-88(T) DSM27956, whole genome shotgun sequencing project.</title>
        <authorList>
            <person name="Dastager S.G."/>
            <person name="Neurgaonkar P.S."/>
            <person name="Dharne M.S."/>
        </authorList>
    </citation>
    <scope>NUCLEOTIDE SEQUENCE [LARGE SCALE GENOMIC DNA]</scope>
    <source>
        <strain evidence="7">DSM 25145</strain>
    </source>
</reference>
<dbReference type="InterPro" id="IPR044843">
    <property type="entry name" value="Trans_IPPS_bact-type"/>
</dbReference>
<evidence type="ECO:0000313" key="7">
    <source>
        <dbReference type="Proteomes" id="UP000215545"/>
    </source>
</evidence>
<dbReference type="PANTHER" id="PTHR31480">
    <property type="entry name" value="BIFUNCTIONAL LYCOPENE CYCLASE/PHYTOENE SYNTHASE"/>
    <property type="match status" value="1"/>
</dbReference>
<dbReference type="AlphaFoldDB" id="A0A1N7AXZ6"/>
<dbReference type="STRING" id="1017273.SAMN05443094_10877"/>
<accession>A0A1N7AXZ6</accession>
<sequence>MNTARAYQICEDVMKHHSKTFYAAFSKLPEDGRLAVAATYAFCRRADDIVDEGDAPVESLAVFQKETERFFNGELPNDDPLWIALRDASDRFSFSPAPFFDMLKGQQMDLDERSFQTMEDVLDYSYHVAGTVGIMLLPILAPDQQDELWEGAVQLGNAMQITNILRDVGEDREKGRLYLPRDIMDKHGLAEAALKAGAINDAFVAVWEEMAQEAEKQYEEASKTFSLYPSHSRFPVMAAALFYRAILDEVRMNQYDVFTRRNVVSSSKKKEILSFIS</sequence>